<evidence type="ECO:0000313" key="4">
    <source>
        <dbReference type="Proteomes" id="UP000285610"/>
    </source>
</evidence>
<evidence type="ECO:0000256" key="2">
    <source>
        <dbReference type="SAM" id="Phobius"/>
    </source>
</evidence>
<dbReference type="Gene3D" id="3.40.50.300">
    <property type="entry name" value="P-loop containing nucleotide triphosphate hydrolases"/>
    <property type="match status" value="1"/>
</dbReference>
<feature type="region of interest" description="Disordered" evidence="1">
    <location>
        <begin position="753"/>
        <end position="799"/>
    </location>
</feature>
<feature type="compositionally biased region" description="Basic and acidic residues" evidence="1">
    <location>
        <begin position="754"/>
        <end position="768"/>
    </location>
</feature>
<accession>A0A415S9F2</accession>
<feature type="transmembrane region" description="Helical" evidence="2">
    <location>
        <begin position="91"/>
        <end position="113"/>
    </location>
</feature>
<keyword evidence="2" id="KW-0812">Transmembrane</keyword>
<dbReference type="SUPFAM" id="SSF52540">
    <property type="entry name" value="P-loop containing nucleoside triphosphate hydrolases"/>
    <property type="match status" value="1"/>
</dbReference>
<feature type="compositionally biased region" description="Polar residues" evidence="1">
    <location>
        <begin position="642"/>
        <end position="661"/>
    </location>
</feature>
<sequence>MTQCHLKKLLKQFSHDKHSACKSKHIFNILCAIFTLGSIIYGILLLFSLYRLDYTLAPHGILFRTVALLFPPLLWIAGTGTCHLDFHRYKLWFFILISVFETTILTGILFQLLSVLFLPHIMAIKTDAIFTKRMVLFLARIIVELPLGVFIYLSLKRILHSVQDEKSRDVLLTFKITNILGKRTDRKNVSYPLSIAKDMTNGKTIVISEKDRYLHTLVDGTSGTGKTSSTLLPAIKNDLDARCRAEALQLKDLHPFVENGKFIYNSKDNFFSINKFSPADDLNTSEKAKLSEKLEDLHLKHQVCGITVLAPDDSLCDDVARLCDARKIPYHRIDGTRDADGNIKSNWTGMNPFYVSPALSKDQKHQAIVKKAVVFSDVMQVITDLKGKADSYFTGLNRQMIANLSILVMNTVPALYRRQATPADLQALINNFDLLPEHVSKLETIDSSTQRYTFIIQYIKEDLLGKGRTKMEDQSRGTRNIINEFLLMPHSKEIYCSQTSIDFDRALMNSEVTLCNYDLASGDSNAVAFGLFFLLSFNNAVLSRPGTENTRTPHFFYIDELPVLLHSSLEKNFSLFRKFRVAMFCAIQTLDQFEKNELTKYLKGVVLGSAHIFVFGRSALSDMEIFSAMAGIEDKIEEQHATSETSLSGDSPTLSYSSRETPMQKNKIEEIDIRLRNFQEITLFTTRDGRPLPPIHAKVSFLKDNDWNPEPAQTSAFIDKFLSSYKTVSSDNETSAFAEDFFKNHKNILSSYTTKEESVPLKKGEPHPKSSKAADNSSSVLPNGSETIDDLFERERNTL</sequence>
<feature type="compositionally biased region" description="Polar residues" evidence="1">
    <location>
        <begin position="773"/>
        <end position="786"/>
    </location>
</feature>
<evidence type="ECO:0000313" key="3">
    <source>
        <dbReference type="EMBL" id="RHM76110.1"/>
    </source>
</evidence>
<name>A0A415S9F2_MEDGN</name>
<dbReference type="RefSeq" id="WP_118444615.1">
    <property type="nucleotide sequence ID" value="NZ_JBCPGC010000040.1"/>
</dbReference>
<feature type="transmembrane region" description="Helical" evidence="2">
    <location>
        <begin position="26"/>
        <end position="49"/>
    </location>
</feature>
<keyword evidence="2" id="KW-1133">Transmembrane helix</keyword>
<feature type="region of interest" description="Disordered" evidence="1">
    <location>
        <begin position="639"/>
        <end position="661"/>
    </location>
</feature>
<gene>
    <name evidence="3" type="ORF">DWZ50_08955</name>
</gene>
<feature type="transmembrane region" description="Helical" evidence="2">
    <location>
        <begin position="134"/>
        <end position="155"/>
    </location>
</feature>
<comment type="caution">
    <text evidence="3">The sequence shown here is derived from an EMBL/GenBank/DDBJ whole genome shotgun (WGS) entry which is preliminary data.</text>
</comment>
<dbReference type="EMBL" id="QRQE01000019">
    <property type="protein sequence ID" value="RHM76110.1"/>
    <property type="molecule type" value="Genomic_DNA"/>
</dbReference>
<proteinExistence type="predicted"/>
<dbReference type="Proteomes" id="UP000285610">
    <property type="component" value="Unassembled WGS sequence"/>
</dbReference>
<feature type="transmembrane region" description="Helical" evidence="2">
    <location>
        <begin position="61"/>
        <end position="79"/>
    </location>
</feature>
<keyword evidence="2" id="KW-0472">Membrane</keyword>
<organism evidence="3 4">
    <name type="scientific">Mediterraneibacter gnavus</name>
    <name type="common">Ruminococcus gnavus</name>
    <dbReference type="NCBI Taxonomy" id="33038"/>
    <lineage>
        <taxon>Bacteria</taxon>
        <taxon>Bacillati</taxon>
        <taxon>Bacillota</taxon>
        <taxon>Clostridia</taxon>
        <taxon>Lachnospirales</taxon>
        <taxon>Lachnospiraceae</taxon>
        <taxon>Mediterraneibacter</taxon>
    </lineage>
</organism>
<protein>
    <recommendedName>
        <fullName evidence="5">TraD/TraG TraM recognition site domain-containing protein</fullName>
    </recommendedName>
</protein>
<evidence type="ECO:0000256" key="1">
    <source>
        <dbReference type="SAM" id="MobiDB-lite"/>
    </source>
</evidence>
<evidence type="ECO:0008006" key="5">
    <source>
        <dbReference type="Google" id="ProtNLM"/>
    </source>
</evidence>
<reference evidence="3 4" key="1">
    <citation type="submission" date="2018-08" db="EMBL/GenBank/DDBJ databases">
        <title>A genome reference for cultivated species of the human gut microbiota.</title>
        <authorList>
            <person name="Zou Y."/>
            <person name="Xue W."/>
            <person name="Luo G."/>
        </authorList>
    </citation>
    <scope>NUCLEOTIDE SEQUENCE [LARGE SCALE GENOMIC DNA]</scope>
    <source>
        <strain evidence="3 4">AF33-12</strain>
    </source>
</reference>
<dbReference type="InterPro" id="IPR027417">
    <property type="entry name" value="P-loop_NTPase"/>
</dbReference>
<dbReference type="AlphaFoldDB" id="A0A415S9F2"/>